<dbReference type="Pfam" id="PF05635">
    <property type="entry name" value="23S_rRNA_IVP"/>
    <property type="match status" value="1"/>
</dbReference>
<name>A0A089WJW8_9PSED</name>
<dbReference type="eggNOG" id="COG0399">
    <property type="taxonomic scope" value="Bacteria"/>
</dbReference>
<dbReference type="KEGG" id="psw:LK03_09935"/>
<dbReference type="PANTHER" id="PTHR38471:SF2">
    <property type="entry name" value="FOUR HELIX BUNDLE PROTEIN"/>
    <property type="match status" value="1"/>
</dbReference>
<evidence type="ECO:0000313" key="2">
    <source>
        <dbReference type="Proteomes" id="UP000029493"/>
    </source>
</evidence>
<sequence length="113" mass="12887">MDFEKLLVWQRGKKLAVEMYRAFAHCRDLGFKSQLTRAAVSVPANIAEGMERRSEREKAWFLSVAKAPCAELRTHLIIAAEIGYLPVEPADNWINETRELSRMLAGLINRISN</sequence>
<dbReference type="Proteomes" id="UP000029493">
    <property type="component" value="Chromosome"/>
</dbReference>
<proteinExistence type="predicted"/>
<dbReference type="SUPFAM" id="SSF158446">
    <property type="entry name" value="IVS-encoded protein-like"/>
    <property type="match status" value="1"/>
</dbReference>
<dbReference type="EMBL" id="CP009455">
    <property type="protein sequence ID" value="AIR89585.1"/>
    <property type="molecule type" value="Genomic_DNA"/>
</dbReference>
<organism evidence="1 2">
    <name type="scientific">Pseudomonas cremoricolorata</name>
    <dbReference type="NCBI Taxonomy" id="157783"/>
    <lineage>
        <taxon>Bacteria</taxon>
        <taxon>Pseudomonadati</taxon>
        <taxon>Pseudomonadota</taxon>
        <taxon>Gammaproteobacteria</taxon>
        <taxon>Pseudomonadales</taxon>
        <taxon>Pseudomonadaceae</taxon>
        <taxon>Pseudomonas</taxon>
    </lineage>
</organism>
<dbReference type="OrthoDB" id="160990at2"/>
<protein>
    <submittedName>
        <fullName evidence="1">S23 ribosomal protein</fullName>
    </submittedName>
</protein>
<dbReference type="NCBIfam" id="NF008912">
    <property type="entry name" value="PRK12275.1-6"/>
    <property type="match status" value="1"/>
</dbReference>
<dbReference type="STRING" id="157783.LK03_09935"/>
<dbReference type="Gene3D" id="1.20.1440.60">
    <property type="entry name" value="23S rRNA-intervening sequence"/>
    <property type="match status" value="1"/>
</dbReference>
<dbReference type="InterPro" id="IPR036583">
    <property type="entry name" value="23S_rRNA_IVS_sf"/>
</dbReference>
<dbReference type="GO" id="GO:0005840">
    <property type="term" value="C:ribosome"/>
    <property type="evidence" value="ECO:0007669"/>
    <property type="project" value="UniProtKB-KW"/>
</dbReference>
<gene>
    <name evidence="1" type="ORF">LK03_09935</name>
</gene>
<evidence type="ECO:0000313" key="1">
    <source>
        <dbReference type="EMBL" id="AIR89585.1"/>
    </source>
</evidence>
<keyword evidence="1" id="KW-0687">Ribonucleoprotein</keyword>
<reference evidence="1 2" key="1">
    <citation type="submission" date="2014-09" db="EMBL/GenBank/DDBJ databases">
        <authorList>
            <person name="Chan K.-G."/>
        </authorList>
    </citation>
    <scope>NUCLEOTIDE SEQUENCE [LARGE SCALE GENOMIC DNA]</scope>
    <source>
        <strain evidence="1 2">ND07</strain>
    </source>
</reference>
<dbReference type="RefSeq" id="WP_038412162.1">
    <property type="nucleotide sequence ID" value="NZ_CP009455.1"/>
</dbReference>
<dbReference type="InterPro" id="IPR012657">
    <property type="entry name" value="23S_rRNA-intervening_sequence"/>
</dbReference>
<dbReference type="PANTHER" id="PTHR38471">
    <property type="entry name" value="FOUR HELIX BUNDLE PROTEIN"/>
    <property type="match status" value="1"/>
</dbReference>
<keyword evidence="2" id="KW-1185">Reference proteome</keyword>
<dbReference type="NCBIfam" id="TIGR02436">
    <property type="entry name" value="four helix bundle protein"/>
    <property type="match status" value="1"/>
</dbReference>
<dbReference type="CDD" id="cd16377">
    <property type="entry name" value="23S_rRNA_IVP_like"/>
    <property type="match status" value="1"/>
</dbReference>
<keyword evidence="1" id="KW-0689">Ribosomal protein</keyword>
<accession>A0A089WJW8</accession>
<dbReference type="AlphaFoldDB" id="A0A089WJW8"/>